<dbReference type="InterPro" id="IPR025285">
    <property type="entry name" value="DUF4145"/>
</dbReference>
<evidence type="ECO:0000259" key="1">
    <source>
        <dbReference type="Pfam" id="PF13643"/>
    </source>
</evidence>
<accession>A0ABS0M1M0</accession>
<evidence type="ECO:0000313" key="3">
    <source>
        <dbReference type="Proteomes" id="UP000635335"/>
    </source>
</evidence>
<reference evidence="2 3" key="1">
    <citation type="submission" date="2020-11" db="EMBL/GenBank/DDBJ databases">
        <title>Enhanced detection system for hospital associated transmission using whole genome sequencing surveillance.</title>
        <authorList>
            <person name="Harrison L.H."/>
            <person name="Van Tyne D."/>
            <person name="Marsh J.W."/>
            <person name="Griffith M.P."/>
            <person name="Snyder D.J."/>
            <person name="Cooper V.S."/>
            <person name="Mustapha M."/>
        </authorList>
    </citation>
    <scope>NUCLEOTIDE SEQUENCE [LARGE SCALE GENOMIC DNA]</scope>
    <source>
        <strain evidence="2 3">SER00227</strain>
    </source>
</reference>
<protein>
    <submittedName>
        <fullName evidence="2">DUF4145 domain-containing protein</fullName>
    </submittedName>
</protein>
<feature type="domain" description="DUF4145" evidence="1">
    <location>
        <begin position="121"/>
        <end position="208"/>
    </location>
</feature>
<dbReference type="RefSeq" id="WP_197667745.1">
    <property type="nucleotide sequence ID" value="NZ_JADUMB010000003.1"/>
</dbReference>
<dbReference type="Proteomes" id="UP000635335">
    <property type="component" value="Unassembled WGS sequence"/>
</dbReference>
<dbReference type="EMBL" id="JADUMB010000003">
    <property type="protein sequence ID" value="MBH1920598.1"/>
    <property type="molecule type" value="Genomic_DNA"/>
</dbReference>
<sequence>MTNKVQQRFDDLKELSDRVSRSSHTKHSQFTGSDTYVDSELLLQWLTKTENLIVNVCGENSTYFKAFTETKTASSYETNKNIFDRLKSIFIAIKEDYENGYLISYKSLIQAELFDNELEQAKGLLTSGYTTASAVIAGTVLETSLRELCERNSIPNGKMDKMNADLAKHGVYNSIQQKAITAMAGIRNSAAHGKADDFTKEDVTNMISNIESFLIKHLN</sequence>
<dbReference type="Pfam" id="PF13643">
    <property type="entry name" value="DUF4145"/>
    <property type="match status" value="1"/>
</dbReference>
<organism evidence="2 3">
    <name type="scientific">Serratia surfactantfaciens</name>
    <dbReference type="NCBI Taxonomy" id="2741499"/>
    <lineage>
        <taxon>Bacteria</taxon>
        <taxon>Pseudomonadati</taxon>
        <taxon>Pseudomonadota</taxon>
        <taxon>Gammaproteobacteria</taxon>
        <taxon>Enterobacterales</taxon>
        <taxon>Yersiniaceae</taxon>
        <taxon>Serratia</taxon>
    </lineage>
</organism>
<comment type="caution">
    <text evidence="2">The sequence shown here is derived from an EMBL/GenBank/DDBJ whole genome shotgun (WGS) entry which is preliminary data.</text>
</comment>
<proteinExistence type="predicted"/>
<keyword evidence="3" id="KW-1185">Reference proteome</keyword>
<gene>
    <name evidence="2" type="ORF">I5U16_10620</name>
</gene>
<name>A0ABS0M1M0_9GAMM</name>
<evidence type="ECO:0000313" key="2">
    <source>
        <dbReference type="EMBL" id="MBH1920598.1"/>
    </source>
</evidence>